<protein>
    <submittedName>
        <fullName evidence="1">Uncharacterized protein</fullName>
    </submittedName>
</protein>
<evidence type="ECO:0000313" key="2">
    <source>
        <dbReference type="Proteomes" id="UP000006322"/>
    </source>
</evidence>
<reference evidence="2" key="1">
    <citation type="journal article" date="2014" name="Environ. Microbiol.">
        <title>Comparative genomics of the marine bacterial genus Glaciecola reveals the high degree of genomic diversity and genomic characteristic for cold adaptation.</title>
        <authorList>
            <person name="Qin Q.L."/>
            <person name="Xie B.B."/>
            <person name="Yu Y."/>
            <person name="Shu Y.L."/>
            <person name="Rong J.C."/>
            <person name="Zhang Y.J."/>
            <person name="Zhao D.L."/>
            <person name="Chen X.L."/>
            <person name="Zhang X.Y."/>
            <person name="Chen B."/>
            <person name="Zhou B.C."/>
            <person name="Zhang Y.Z."/>
        </authorList>
    </citation>
    <scope>NUCLEOTIDE SEQUENCE [LARGE SCALE GENOMIC DNA]</scope>
    <source>
        <strain evidence="2">LMG 21857</strain>
    </source>
</reference>
<accession>K6ZY60</accession>
<organism evidence="1 2">
    <name type="scientific">Paraglaciecola polaris LMG 21857</name>
    <dbReference type="NCBI Taxonomy" id="1129793"/>
    <lineage>
        <taxon>Bacteria</taxon>
        <taxon>Pseudomonadati</taxon>
        <taxon>Pseudomonadota</taxon>
        <taxon>Gammaproteobacteria</taxon>
        <taxon>Alteromonadales</taxon>
        <taxon>Alteromonadaceae</taxon>
        <taxon>Paraglaciecola</taxon>
    </lineage>
</organism>
<evidence type="ECO:0000313" key="1">
    <source>
        <dbReference type="EMBL" id="GAC35172.1"/>
    </source>
</evidence>
<gene>
    <name evidence="1" type="ORF">GPLA_4293</name>
</gene>
<dbReference type="AlphaFoldDB" id="K6ZY60"/>
<dbReference type="EMBL" id="BAER01000127">
    <property type="protein sequence ID" value="GAC35172.1"/>
    <property type="molecule type" value="Genomic_DNA"/>
</dbReference>
<keyword evidence="2" id="KW-1185">Reference proteome</keyword>
<sequence>MLKCLTRTAKHLIFREFYTVKVTDDVLISQRIWRVSQ</sequence>
<name>K6ZY60_9ALTE</name>
<proteinExistence type="predicted"/>
<dbReference type="Proteomes" id="UP000006322">
    <property type="component" value="Unassembled WGS sequence"/>
</dbReference>
<comment type="caution">
    <text evidence="1">The sequence shown here is derived from an EMBL/GenBank/DDBJ whole genome shotgun (WGS) entry which is preliminary data.</text>
</comment>